<dbReference type="AlphaFoldDB" id="A0AAN7WE45"/>
<dbReference type="GO" id="GO:0000139">
    <property type="term" value="C:Golgi membrane"/>
    <property type="evidence" value="ECO:0007669"/>
    <property type="project" value="InterPro"/>
</dbReference>
<feature type="transmembrane region" description="Helical" evidence="1">
    <location>
        <begin position="298"/>
        <end position="318"/>
    </location>
</feature>
<dbReference type="CDD" id="cd22189">
    <property type="entry name" value="PGAP4-like_fungal"/>
    <property type="match status" value="1"/>
</dbReference>
<keyword evidence="1" id="KW-0472">Membrane</keyword>
<evidence type="ECO:0000313" key="3">
    <source>
        <dbReference type="Proteomes" id="UP001310594"/>
    </source>
</evidence>
<dbReference type="PANTHER" id="PTHR31410:SF1">
    <property type="entry name" value="POST-GPI ATTACHMENT TO PROTEINS FACTOR 4"/>
    <property type="match status" value="1"/>
</dbReference>
<comment type="caution">
    <text evidence="2">The sequence shown here is derived from an EMBL/GenBank/DDBJ whole genome shotgun (WGS) entry which is preliminary data.</text>
</comment>
<feature type="transmembrane region" description="Helical" evidence="1">
    <location>
        <begin position="23"/>
        <end position="41"/>
    </location>
</feature>
<gene>
    <name evidence="2" type="ORF">LTR97_008116</name>
</gene>
<proteinExistence type="predicted"/>
<feature type="transmembrane region" description="Helical" evidence="1">
    <location>
        <begin position="263"/>
        <end position="286"/>
    </location>
</feature>
<dbReference type="PANTHER" id="PTHR31410">
    <property type="entry name" value="TRANSMEMBRANE PROTEIN 246"/>
    <property type="match status" value="1"/>
</dbReference>
<name>A0AAN7WE45_9PEZI</name>
<reference evidence="2" key="1">
    <citation type="submission" date="2023-08" db="EMBL/GenBank/DDBJ databases">
        <title>Black Yeasts Isolated from many extreme environments.</title>
        <authorList>
            <person name="Coleine C."/>
            <person name="Stajich J.E."/>
            <person name="Selbmann L."/>
        </authorList>
    </citation>
    <scope>NUCLEOTIDE SEQUENCE</scope>
    <source>
        <strain evidence="2">CCFEE 5810</strain>
    </source>
</reference>
<dbReference type="InterPro" id="IPR029675">
    <property type="entry name" value="PGAP4"/>
</dbReference>
<sequence length="439" mass="49674">MRLAPAIARISASLYTSLRETRLGLTIFALTGIYLVGFAYVRKIAALDPGSYFFDPIKAYQLQYTTVREEQAENYINTASTAPPFRRNTDGADLQMCVGVPSIARGNTRYLRSCIGSLLEGLSQNERDGMHLAVFIPHTDPTLHPALHEPWLANSADDVLLYNLTQSELDHVKALEEGKKYLIFKEKGLFDYIYLLKACYATGAPNIVMLEDDVLAMDGWYHRTLRGLQQAKALARRKSSTKDFLYLRLFYTEKFFGWNSEDWYIHTFWSLLTIGLCALSLVLIRIGFPSTQRSLTNPVVITVCTIPVPLAIILFFAAGKLTALPFSTGVNVMNNYGCCSQAMVYPRPKALELMNWYEKNKVGFVDQLTEEYADEQGQLRLAMNPVVFQHVGSKSSKSDDFGQGSPNTRTLAQMVWNIAFEWYRADELREEHRLAENAM</sequence>
<dbReference type="Proteomes" id="UP001310594">
    <property type="component" value="Unassembled WGS sequence"/>
</dbReference>
<protein>
    <recommendedName>
        <fullName evidence="4">Integral membrane protein</fullName>
    </recommendedName>
</protein>
<dbReference type="EMBL" id="JAVRQU010000012">
    <property type="protein sequence ID" value="KAK5696812.1"/>
    <property type="molecule type" value="Genomic_DNA"/>
</dbReference>
<keyword evidence="1" id="KW-1133">Transmembrane helix</keyword>
<accession>A0AAN7WE45</accession>
<evidence type="ECO:0000256" key="1">
    <source>
        <dbReference type="SAM" id="Phobius"/>
    </source>
</evidence>
<evidence type="ECO:0000313" key="2">
    <source>
        <dbReference type="EMBL" id="KAK5696812.1"/>
    </source>
</evidence>
<dbReference type="GO" id="GO:0006506">
    <property type="term" value="P:GPI anchor biosynthetic process"/>
    <property type="evidence" value="ECO:0007669"/>
    <property type="project" value="InterPro"/>
</dbReference>
<organism evidence="2 3">
    <name type="scientific">Elasticomyces elasticus</name>
    <dbReference type="NCBI Taxonomy" id="574655"/>
    <lineage>
        <taxon>Eukaryota</taxon>
        <taxon>Fungi</taxon>
        <taxon>Dikarya</taxon>
        <taxon>Ascomycota</taxon>
        <taxon>Pezizomycotina</taxon>
        <taxon>Dothideomycetes</taxon>
        <taxon>Dothideomycetidae</taxon>
        <taxon>Mycosphaerellales</taxon>
        <taxon>Teratosphaeriaceae</taxon>
        <taxon>Elasticomyces</taxon>
    </lineage>
</organism>
<evidence type="ECO:0008006" key="4">
    <source>
        <dbReference type="Google" id="ProtNLM"/>
    </source>
</evidence>
<dbReference type="GO" id="GO:0016757">
    <property type="term" value="F:glycosyltransferase activity"/>
    <property type="evidence" value="ECO:0007669"/>
    <property type="project" value="InterPro"/>
</dbReference>
<keyword evidence="1" id="KW-0812">Transmembrane</keyword>